<evidence type="ECO:0000259" key="1">
    <source>
        <dbReference type="Pfam" id="PF20151"/>
    </source>
</evidence>
<dbReference type="Pfam" id="PF20151">
    <property type="entry name" value="DUF6533"/>
    <property type="match status" value="1"/>
</dbReference>
<dbReference type="HOGENOM" id="CLU_2211672_0_0_1"/>
<sequence length="107" mass="12106">MASSSALSTIDITEPEATLLVTARNAASNLSIAGTIVLLYDHLLLFDYERRLIWTAEWTRWKVSFLINRYVTPICLIALAYQLSTVSSETYTVTVRPLYFQVEAIET</sequence>
<feature type="domain" description="DUF6533" evidence="1">
    <location>
        <begin position="31"/>
        <end position="74"/>
    </location>
</feature>
<proteinExistence type="predicted"/>
<evidence type="ECO:0000313" key="3">
    <source>
        <dbReference type="Proteomes" id="UP000054279"/>
    </source>
</evidence>
<reference evidence="2 3" key="1">
    <citation type="submission" date="2014-06" db="EMBL/GenBank/DDBJ databases">
        <title>Evolutionary Origins and Diversification of the Mycorrhizal Mutualists.</title>
        <authorList>
            <consortium name="DOE Joint Genome Institute"/>
            <consortium name="Mycorrhizal Genomics Consortium"/>
            <person name="Kohler A."/>
            <person name="Kuo A."/>
            <person name="Nagy L.G."/>
            <person name="Floudas D."/>
            <person name="Copeland A."/>
            <person name="Barry K.W."/>
            <person name="Cichocki N."/>
            <person name="Veneault-Fourrey C."/>
            <person name="LaButti K."/>
            <person name="Lindquist E.A."/>
            <person name="Lipzen A."/>
            <person name="Lundell T."/>
            <person name="Morin E."/>
            <person name="Murat C."/>
            <person name="Riley R."/>
            <person name="Ohm R."/>
            <person name="Sun H."/>
            <person name="Tunlid A."/>
            <person name="Henrissat B."/>
            <person name="Grigoriev I.V."/>
            <person name="Hibbett D.S."/>
            <person name="Martin F."/>
        </authorList>
    </citation>
    <scope>NUCLEOTIDE SEQUENCE [LARGE SCALE GENOMIC DNA]</scope>
    <source>
        <strain evidence="2 3">SS14</strain>
    </source>
</reference>
<protein>
    <recommendedName>
        <fullName evidence="1">DUF6533 domain-containing protein</fullName>
    </recommendedName>
</protein>
<dbReference type="Proteomes" id="UP000054279">
    <property type="component" value="Unassembled WGS sequence"/>
</dbReference>
<evidence type="ECO:0000313" key="2">
    <source>
        <dbReference type="EMBL" id="KIJ37810.1"/>
    </source>
</evidence>
<dbReference type="InterPro" id="IPR045340">
    <property type="entry name" value="DUF6533"/>
</dbReference>
<dbReference type="AlphaFoldDB" id="A0A0C9VJJ1"/>
<name>A0A0C9VJJ1_SPHS4</name>
<dbReference type="EMBL" id="KN837166">
    <property type="protein sequence ID" value="KIJ37810.1"/>
    <property type="molecule type" value="Genomic_DNA"/>
</dbReference>
<gene>
    <name evidence="2" type="ORF">M422DRAFT_259673</name>
</gene>
<organism evidence="2 3">
    <name type="scientific">Sphaerobolus stellatus (strain SS14)</name>
    <dbReference type="NCBI Taxonomy" id="990650"/>
    <lineage>
        <taxon>Eukaryota</taxon>
        <taxon>Fungi</taxon>
        <taxon>Dikarya</taxon>
        <taxon>Basidiomycota</taxon>
        <taxon>Agaricomycotina</taxon>
        <taxon>Agaricomycetes</taxon>
        <taxon>Phallomycetidae</taxon>
        <taxon>Geastrales</taxon>
        <taxon>Sphaerobolaceae</taxon>
        <taxon>Sphaerobolus</taxon>
    </lineage>
</organism>
<accession>A0A0C9VJJ1</accession>
<dbReference type="OrthoDB" id="3251775at2759"/>
<keyword evidence="3" id="KW-1185">Reference proteome</keyword>